<evidence type="ECO:0000259" key="2">
    <source>
        <dbReference type="PROSITE" id="PS51704"/>
    </source>
</evidence>
<proteinExistence type="predicted"/>
<dbReference type="AlphaFoldDB" id="F0ZDU7"/>
<feature type="domain" description="GP-PDE" evidence="2">
    <location>
        <begin position="56"/>
        <end position="328"/>
    </location>
</feature>
<sequence>MKENFLKLIIYGFLIIFGYFIYTNNQKLNSGNVIIKDIVYEKYQSKEQFEKGLDKPVILAHRGSRYLLPENTILAFKTALDLGADVIETDVRSSSDGVLVVIHDNLVDRTTNGKGEVEKHTVAQLRDLDAGYNFSPDNSTTFPYRSKGIKIPLAKELFESLPAETQLNIEIKENSLDVAQLLWNQIENSFEKTNRKPRSVLISCRYCEPTQHIRKLAQQYQQKKGLPALPITTSACEQDATKFVILNQFFLARIYYTWYPITNFECFQVPTFSGPIRLDTHRFIDSAHYFGKQVHFWVVNFNDEIRNLLDLPIDGIISDRADRVVSVFKEKSLKPSSFQIPKPLPSNSTGTYFLPEFDIEENHTCISLTCILVQRIHQIILSLIFAFLFLKIMAFKNRNKQQ</sequence>
<evidence type="ECO:0000313" key="4">
    <source>
        <dbReference type="Proteomes" id="UP000001064"/>
    </source>
</evidence>
<keyword evidence="4" id="KW-1185">Reference proteome</keyword>
<dbReference type="GO" id="GO:0008081">
    <property type="term" value="F:phosphoric diester hydrolase activity"/>
    <property type="evidence" value="ECO:0007669"/>
    <property type="project" value="InterPro"/>
</dbReference>
<gene>
    <name evidence="3" type="ORF">DICPUDRAFT_91533</name>
</gene>
<dbReference type="Pfam" id="PF03009">
    <property type="entry name" value="GDPD"/>
    <property type="match status" value="1"/>
</dbReference>
<feature type="transmembrane region" description="Helical" evidence="1">
    <location>
        <begin position="5"/>
        <end position="22"/>
    </location>
</feature>
<evidence type="ECO:0000256" key="1">
    <source>
        <dbReference type="SAM" id="Phobius"/>
    </source>
</evidence>
<name>F0ZDU7_DICPU</name>
<accession>F0ZDU7</accession>
<dbReference type="EMBL" id="GL870989">
    <property type="protein sequence ID" value="EGC37841.1"/>
    <property type="molecule type" value="Genomic_DNA"/>
</dbReference>
<feature type="transmembrane region" description="Helical" evidence="1">
    <location>
        <begin position="376"/>
        <end position="395"/>
    </location>
</feature>
<dbReference type="STRING" id="5786.F0ZDU7"/>
<dbReference type="PANTHER" id="PTHR43805:SF1">
    <property type="entry name" value="GP-PDE DOMAIN-CONTAINING PROTEIN"/>
    <property type="match status" value="1"/>
</dbReference>
<keyword evidence="1" id="KW-0812">Transmembrane</keyword>
<dbReference type="Proteomes" id="UP000001064">
    <property type="component" value="Unassembled WGS sequence"/>
</dbReference>
<dbReference type="RefSeq" id="XP_003285591.1">
    <property type="nucleotide sequence ID" value="XM_003285543.1"/>
</dbReference>
<reference evidence="4" key="1">
    <citation type="journal article" date="2011" name="Genome Biol.">
        <title>Comparative genomics of the social amoebae Dictyostelium discoideum and Dictyostelium purpureum.</title>
        <authorList>
            <consortium name="US DOE Joint Genome Institute (JGI-PGF)"/>
            <person name="Sucgang R."/>
            <person name="Kuo A."/>
            <person name="Tian X."/>
            <person name="Salerno W."/>
            <person name="Parikh A."/>
            <person name="Feasley C.L."/>
            <person name="Dalin E."/>
            <person name="Tu H."/>
            <person name="Huang E."/>
            <person name="Barry K."/>
            <person name="Lindquist E."/>
            <person name="Shapiro H."/>
            <person name="Bruce D."/>
            <person name="Schmutz J."/>
            <person name="Salamov A."/>
            <person name="Fey P."/>
            <person name="Gaudet P."/>
            <person name="Anjard C."/>
            <person name="Babu M.M."/>
            <person name="Basu S."/>
            <person name="Bushmanova Y."/>
            <person name="van der Wel H."/>
            <person name="Katoh-Kurasawa M."/>
            <person name="Dinh C."/>
            <person name="Coutinho P.M."/>
            <person name="Saito T."/>
            <person name="Elias M."/>
            <person name="Schaap P."/>
            <person name="Kay R.R."/>
            <person name="Henrissat B."/>
            <person name="Eichinger L."/>
            <person name="Rivero F."/>
            <person name="Putnam N.H."/>
            <person name="West C.M."/>
            <person name="Loomis W.F."/>
            <person name="Chisholm R.L."/>
            <person name="Shaulsky G."/>
            <person name="Strassmann J.E."/>
            <person name="Queller D.C."/>
            <person name="Kuspa A."/>
            <person name="Grigoriev I.V."/>
        </authorList>
    </citation>
    <scope>NUCLEOTIDE SEQUENCE [LARGE SCALE GENOMIC DNA]</scope>
    <source>
        <strain evidence="4">QSDP1</strain>
    </source>
</reference>
<dbReference type="GO" id="GO:0006629">
    <property type="term" value="P:lipid metabolic process"/>
    <property type="evidence" value="ECO:0007669"/>
    <property type="project" value="InterPro"/>
</dbReference>
<dbReference type="PANTHER" id="PTHR43805">
    <property type="entry name" value="GLYCEROPHOSPHORYL DIESTER PHOSPHODIESTERASE"/>
    <property type="match status" value="1"/>
</dbReference>
<dbReference type="OMA" id="EENHTCI"/>
<keyword evidence="1" id="KW-0472">Membrane</keyword>
<evidence type="ECO:0000313" key="3">
    <source>
        <dbReference type="EMBL" id="EGC37841.1"/>
    </source>
</evidence>
<dbReference type="InterPro" id="IPR017946">
    <property type="entry name" value="PLC-like_Pdiesterase_TIM-brl"/>
</dbReference>
<dbReference type="InParanoid" id="F0ZDU7"/>
<protein>
    <recommendedName>
        <fullName evidence="2">GP-PDE domain-containing protein</fullName>
    </recommendedName>
</protein>
<dbReference type="PROSITE" id="PS51704">
    <property type="entry name" value="GP_PDE"/>
    <property type="match status" value="1"/>
</dbReference>
<dbReference type="InterPro" id="IPR030395">
    <property type="entry name" value="GP_PDE_dom"/>
</dbReference>
<dbReference type="VEuPathDB" id="AmoebaDB:DICPUDRAFT_91533"/>
<dbReference type="CDD" id="cd08561">
    <property type="entry name" value="GDPD_cytoplasmic_ScUgpQ2_like"/>
    <property type="match status" value="1"/>
</dbReference>
<dbReference type="OrthoDB" id="197419at2759"/>
<dbReference type="GeneID" id="10503187"/>
<dbReference type="eggNOG" id="KOG2258">
    <property type="taxonomic scope" value="Eukaryota"/>
</dbReference>
<dbReference type="SUPFAM" id="SSF51695">
    <property type="entry name" value="PLC-like phosphodiesterases"/>
    <property type="match status" value="1"/>
</dbReference>
<keyword evidence="1" id="KW-1133">Transmembrane helix</keyword>
<dbReference type="KEGG" id="dpp:DICPUDRAFT_91533"/>
<organism evidence="3 4">
    <name type="scientific">Dictyostelium purpureum</name>
    <name type="common">Slime mold</name>
    <dbReference type="NCBI Taxonomy" id="5786"/>
    <lineage>
        <taxon>Eukaryota</taxon>
        <taxon>Amoebozoa</taxon>
        <taxon>Evosea</taxon>
        <taxon>Eumycetozoa</taxon>
        <taxon>Dictyostelia</taxon>
        <taxon>Dictyosteliales</taxon>
        <taxon>Dictyosteliaceae</taxon>
        <taxon>Dictyostelium</taxon>
    </lineage>
</organism>
<dbReference type="Gene3D" id="3.20.20.190">
    <property type="entry name" value="Phosphatidylinositol (PI) phosphodiesterase"/>
    <property type="match status" value="1"/>
</dbReference>